<dbReference type="GO" id="GO:0006310">
    <property type="term" value="P:DNA recombination"/>
    <property type="evidence" value="ECO:0007669"/>
    <property type="project" value="InterPro"/>
</dbReference>
<keyword evidence="13" id="KW-1185">Reference proteome</keyword>
<dbReference type="InterPro" id="IPR003395">
    <property type="entry name" value="RecF/RecN/SMC_N"/>
</dbReference>
<evidence type="ECO:0000256" key="1">
    <source>
        <dbReference type="ARBA" id="ARBA00003618"/>
    </source>
</evidence>
<dbReference type="CDD" id="cd03241">
    <property type="entry name" value="ABC_RecN"/>
    <property type="match status" value="2"/>
</dbReference>
<evidence type="ECO:0000256" key="6">
    <source>
        <dbReference type="ARBA" id="ARBA00022840"/>
    </source>
</evidence>
<dbReference type="Gene3D" id="3.40.50.300">
    <property type="entry name" value="P-loop containing nucleotide triphosphate hydrolases"/>
    <property type="match status" value="2"/>
</dbReference>
<dbReference type="PANTHER" id="PTHR11059">
    <property type="entry name" value="DNA REPAIR PROTEIN RECN"/>
    <property type="match status" value="1"/>
</dbReference>
<feature type="coiled-coil region" evidence="10">
    <location>
        <begin position="321"/>
        <end position="379"/>
    </location>
</feature>
<comment type="function">
    <text evidence="1 9">May be involved in recombinational repair of damaged DNA.</text>
</comment>
<dbReference type="RefSeq" id="WP_146924175.1">
    <property type="nucleotide sequence ID" value="NZ_BJUY01000009.1"/>
</dbReference>
<dbReference type="Pfam" id="PF02463">
    <property type="entry name" value="SMC_N"/>
    <property type="match status" value="1"/>
</dbReference>
<proteinExistence type="inferred from homology"/>
<dbReference type="PANTHER" id="PTHR11059:SF0">
    <property type="entry name" value="DNA REPAIR PROTEIN RECN"/>
    <property type="match status" value="1"/>
</dbReference>
<dbReference type="InterPro" id="IPR004604">
    <property type="entry name" value="DNA_recomb/repair_RecN"/>
</dbReference>
<dbReference type="PIRSF" id="PIRSF003128">
    <property type="entry name" value="RecN"/>
    <property type="match status" value="1"/>
</dbReference>
<dbReference type="GO" id="GO:0006281">
    <property type="term" value="P:DNA repair"/>
    <property type="evidence" value="ECO:0007669"/>
    <property type="project" value="UniProtKB-KW"/>
</dbReference>
<evidence type="ECO:0000256" key="5">
    <source>
        <dbReference type="ARBA" id="ARBA00022763"/>
    </source>
</evidence>
<dbReference type="FunFam" id="3.40.50.300:FF:000319">
    <property type="entry name" value="DNA repair protein RecN"/>
    <property type="match status" value="1"/>
</dbReference>
<keyword evidence="4" id="KW-0547">Nucleotide-binding</keyword>
<comment type="caution">
    <text evidence="12">The sequence shown here is derived from an EMBL/GenBank/DDBJ whole genome shotgun (WGS) entry which is preliminary data.</text>
</comment>
<dbReference type="NCBIfam" id="TIGR00634">
    <property type="entry name" value="recN"/>
    <property type="match status" value="1"/>
</dbReference>
<evidence type="ECO:0000313" key="13">
    <source>
        <dbReference type="Proteomes" id="UP000321662"/>
    </source>
</evidence>
<evidence type="ECO:0000256" key="8">
    <source>
        <dbReference type="ARBA" id="ARBA00033408"/>
    </source>
</evidence>
<dbReference type="NCBIfam" id="NF008121">
    <property type="entry name" value="PRK10869.1"/>
    <property type="match status" value="1"/>
</dbReference>
<dbReference type="EMBL" id="BJUY01000009">
    <property type="protein sequence ID" value="GEK91344.1"/>
    <property type="molecule type" value="Genomic_DNA"/>
</dbReference>
<dbReference type="AlphaFoldDB" id="A0A511AT17"/>
<organism evidence="12 13">
    <name type="scientific">Alkalibacterium kapii</name>
    <dbReference type="NCBI Taxonomy" id="426704"/>
    <lineage>
        <taxon>Bacteria</taxon>
        <taxon>Bacillati</taxon>
        <taxon>Bacillota</taxon>
        <taxon>Bacilli</taxon>
        <taxon>Lactobacillales</taxon>
        <taxon>Carnobacteriaceae</taxon>
        <taxon>Alkalibacterium</taxon>
    </lineage>
</organism>
<keyword evidence="7 9" id="KW-0234">DNA repair</keyword>
<reference evidence="12 13" key="1">
    <citation type="submission" date="2019-07" db="EMBL/GenBank/DDBJ databases">
        <title>Whole genome shotgun sequence of Alkalibacterium kapii NBRC 103247.</title>
        <authorList>
            <person name="Hosoyama A."/>
            <person name="Uohara A."/>
            <person name="Ohji S."/>
            <person name="Ichikawa N."/>
        </authorList>
    </citation>
    <scope>NUCLEOTIDE SEQUENCE [LARGE SCALE GENOMIC DNA]</scope>
    <source>
        <strain evidence="12 13">NBRC 103247</strain>
    </source>
</reference>
<gene>
    <name evidence="12" type="primary">recN</name>
    <name evidence="12" type="ORF">AKA01nite_09660</name>
</gene>
<dbReference type="GO" id="GO:0043590">
    <property type="term" value="C:bacterial nucleoid"/>
    <property type="evidence" value="ECO:0007669"/>
    <property type="project" value="TreeGrafter"/>
</dbReference>
<keyword evidence="6" id="KW-0067">ATP-binding</keyword>
<evidence type="ECO:0000313" key="12">
    <source>
        <dbReference type="EMBL" id="GEK91344.1"/>
    </source>
</evidence>
<evidence type="ECO:0000256" key="4">
    <source>
        <dbReference type="ARBA" id="ARBA00022741"/>
    </source>
</evidence>
<dbReference type="FunFam" id="3.40.50.300:FF:000356">
    <property type="entry name" value="DNA repair protein RecN"/>
    <property type="match status" value="1"/>
</dbReference>
<dbReference type="SUPFAM" id="SSF52540">
    <property type="entry name" value="P-loop containing nucleoside triphosphate hydrolases"/>
    <property type="match status" value="2"/>
</dbReference>
<evidence type="ECO:0000256" key="7">
    <source>
        <dbReference type="ARBA" id="ARBA00023204"/>
    </source>
</evidence>
<dbReference type="Proteomes" id="UP000321662">
    <property type="component" value="Unassembled WGS sequence"/>
</dbReference>
<accession>A0A511AT17</accession>
<dbReference type="GO" id="GO:0009432">
    <property type="term" value="P:SOS response"/>
    <property type="evidence" value="ECO:0007669"/>
    <property type="project" value="TreeGrafter"/>
</dbReference>
<sequence>MLESLQIKNFAIIEELSLDFKEGMTVLTGETGAGKSIIIDAVGLLAGGRGSTEFVRFGTKKCILEGEFKFKPSTELLALLETHEIDHVENTLLIQREIFMSGRTVCRVNGSIVTIAVLKEIGTHLIDIHGQNEHQELMMTENHSYLLDNYGQKELHQLKKEYQNVFHNYKQLKKEREEWVYNEQELAQRLDILRYQVDEIEAAQLEPHEEENLLEEEKKLANHQAIVKALSKSYDALQGEEYSGLDSVGRAMEEMASVETIDDSFKQLSESLSAAFFQLQEAASDIYSELDGLEYDEERLNEIESRLNFIQQLKRKYGDSIETILDHFERSEIELKKLENREEQVDEISKKIKTEYEKAEKLAQKLSEIRKEKAVLLENNIQQQLKELYMEKVEFSVVFKQAENAGSKDVQLNDQGMDRIEFFISTNPGEPLKPLSKVASGGELSRMMLALKTIFSQSQGITSIIFDEVDTGVSGRVAQSIADKIYSVAKHSQVLCITHLPQVAAMADQHLYIKKSTADERTQTSVERLVKNNRVEEIARMLSGDELTQLTKETAAELLKLAQKKKNIK</sequence>
<feature type="coiled-coil region" evidence="10">
    <location>
        <begin position="155"/>
        <end position="203"/>
    </location>
</feature>
<feature type="domain" description="RecF/RecN/SMC N-terminal" evidence="11">
    <location>
        <begin position="1"/>
        <end position="516"/>
    </location>
</feature>
<evidence type="ECO:0000256" key="10">
    <source>
        <dbReference type="SAM" id="Coils"/>
    </source>
</evidence>
<dbReference type="GO" id="GO:0005524">
    <property type="term" value="F:ATP binding"/>
    <property type="evidence" value="ECO:0007669"/>
    <property type="project" value="UniProtKB-KW"/>
</dbReference>
<evidence type="ECO:0000256" key="2">
    <source>
        <dbReference type="ARBA" id="ARBA00009441"/>
    </source>
</evidence>
<evidence type="ECO:0000256" key="9">
    <source>
        <dbReference type="PIRNR" id="PIRNR003128"/>
    </source>
</evidence>
<comment type="similarity">
    <text evidence="2 9">Belongs to the RecN family.</text>
</comment>
<dbReference type="OrthoDB" id="9806954at2"/>
<evidence type="ECO:0000256" key="3">
    <source>
        <dbReference type="ARBA" id="ARBA00021315"/>
    </source>
</evidence>
<name>A0A511AT17_9LACT</name>
<keyword evidence="5 9" id="KW-0227">DNA damage</keyword>
<protein>
    <recommendedName>
        <fullName evidence="3 9">DNA repair protein RecN</fullName>
    </recommendedName>
    <alternativeName>
        <fullName evidence="8 9">Recombination protein N</fullName>
    </alternativeName>
</protein>
<keyword evidence="10" id="KW-0175">Coiled coil</keyword>
<evidence type="ECO:0000259" key="11">
    <source>
        <dbReference type="Pfam" id="PF02463"/>
    </source>
</evidence>
<dbReference type="InterPro" id="IPR027417">
    <property type="entry name" value="P-loop_NTPase"/>
</dbReference>